<organism evidence="3 4">
    <name type="scientific">Mycolicibacterium fortuitum</name>
    <name type="common">Mycobacterium fortuitum</name>
    <dbReference type="NCBI Taxonomy" id="1766"/>
    <lineage>
        <taxon>Bacteria</taxon>
        <taxon>Bacillati</taxon>
        <taxon>Actinomycetota</taxon>
        <taxon>Actinomycetes</taxon>
        <taxon>Mycobacteriales</taxon>
        <taxon>Mycobacteriaceae</taxon>
        <taxon>Mycolicibacterium</taxon>
    </lineage>
</organism>
<feature type="domain" description="ChsH2 C-terminal OB-fold" evidence="1">
    <location>
        <begin position="63"/>
        <end position="133"/>
    </location>
</feature>
<evidence type="ECO:0000313" key="3">
    <source>
        <dbReference type="EMBL" id="SUA03777.1"/>
    </source>
</evidence>
<evidence type="ECO:0000313" key="4">
    <source>
        <dbReference type="Proteomes" id="UP000255389"/>
    </source>
</evidence>
<dbReference type="Gene3D" id="6.10.30.10">
    <property type="match status" value="1"/>
</dbReference>
<dbReference type="EMBL" id="UGQY01000004">
    <property type="protein sequence ID" value="SUA03777.1"/>
    <property type="molecule type" value="Genomic_DNA"/>
</dbReference>
<dbReference type="InterPro" id="IPR002878">
    <property type="entry name" value="ChsH2_C"/>
</dbReference>
<dbReference type="AlphaFoldDB" id="A0A378V1W1"/>
<dbReference type="PANTHER" id="PTHR34075:SF4">
    <property type="entry name" value="DUF35 DOMAIN-CONTAINING PROTEIN"/>
    <property type="match status" value="1"/>
</dbReference>
<dbReference type="InterPro" id="IPR012340">
    <property type="entry name" value="NA-bd_OB-fold"/>
</dbReference>
<reference evidence="3 4" key="1">
    <citation type="submission" date="2018-06" db="EMBL/GenBank/DDBJ databases">
        <authorList>
            <consortium name="Pathogen Informatics"/>
            <person name="Doyle S."/>
        </authorList>
    </citation>
    <scope>NUCLEOTIDE SEQUENCE [LARGE SCALE GENOMIC DNA]</scope>
    <source>
        <strain evidence="3 4">NCTC1542</strain>
    </source>
</reference>
<gene>
    <name evidence="3" type="ORF">NCTC1542_05263</name>
</gene>
<dbReference type="InterPro" id="IPR052513">
    <property type="entry name" value="Thioester_dehydratase-like"/>
</dbReference>
<dbReference type="InterPro" id="IPR022002">
    <property type="entry name" value="ChsH2_Znr"/>
</dbReference>
<dbReference type="Proteomes" id="UP000255389">
    <property type="component" value="Unassembled WGS sequence"/>
</dbReference>
<dbReference type="Pfam" id="PF01796">
    <property type="entry name" value="OB_ChsH2_C"/>
    <property type="match status" value="1"/>
</dbReference>
<evidence type="ECO:0000259" key="1">
    <source>
        <dbReference type="Pfam" id="PF01796"/>
    </source>
</evidence>
<dbReference type="RefSeq" id="WP_003881570.1">
    <property type="nucleotide sequence ID" value="NZ_CP110127.1"/>
</dbReference>
<dbReference type="PANTHER" id="PTHR34075">
    <property type="entry name" value="BLR3430 PROTEIN"/>
    <property type="match status" value="1"/>
</dbReference>
<accession>A0A378V1W1</accession>
<evidence type="ECO:0000259" key="2">
    <source>
        <dbReference type="Pfam" id="PF12172"/>
    </source>
</evidence>
<name>A0A378V1W1_MYCFO</name>
<protein>
    <submittedName>
        <fullName evidence="3">Putative nucleic-acid-binding protein containing a Zn-ribbon</fullName>
    </submittedName>
</protein>
<proteinExistence type="predicted"/>
<dbReference type="GeneID" id="93410851"/>
<feature type="domain" description="ChsH2 rubredoxin-like zinc ribbon" evidence="2">
    <location>
        <begin position="27"/>
        <end position="59"/>
    </location>
</feature>
<sequence>MTARTQAVHWDLHYDIHLGATWSRFMEGLQNQTILGNACPDCARVFVPPQAYCESCFVPTDGWVELPDEGTLEVFTVAWHGFRGSPEPPYAVGAIRLDGASTLLMHWVVGVQFDSSKDVREALPFGTRVQAKWSSERTGQILDIAHFVPISGESNGQAS</sequence>
<dbReference type="Pfam" id="PF12172">
    <property type="entry name" value="zf-ChsH2"/>
    <property type="match status" value="1"/>
</dbReference>
<dbReference type="SUPFAM" id="SSF50249">
    <property type="entry name" value="Nucleic acid-binding proteins"/>
    <property type="match status" value="1"/>
</dbReference>